<feature type="domain" description="Response regulatory" evidence="2">
    <location>
        <begin position="7"/>
        <end position="56"/>
    </location>
</feature>
<organism evidence="3 4">
    <name type="scientific">Anaeromyxobacter oryzae</name>
    <dbReference type="NCBI Taxonomy" id="2918170"/>
    <lineage>
        <taxon>Bacteria</taxon>
        <taxon>Pseudomonadati</taxon>
        <taxon>Myxococcota</taxon>
        <taxon>Myxococcia</taxon>
        <taxon>Myxococcales</taxon>
        <taxon>Cystobacterineae</taxon>
        <taxon>Anaeromyxobacteraceae</taxon>
        <taxon>Anaeromyxobacter</taxon>
    </lineage>
</organism>
<dbReference type="SUPFAM" id="SSF52172">
    <property type="entry name" value="CheY-like"/>
    <property type="match status" value="1"/>
</dbReference>
<dbReference type="InterPro" id="IPR011006">
    <property type="entry name" value="CheY-like_superfamily"/>
</dbReference>
<protein>
    <recommendedName>
        <fullName evidence="2">Response regulatory domain-containing protein</fullName>
    </recommendedName>
</protein>
<dbReference type="Proteomes" id="UP001162891">
    <property type="component" value="Chromosome"/>
</dbReference>
<dbReference type="RefSeq" id="WP_248352569.1">
    <property type="nucleotide sequence ID" value="NZ_AP025591.1"/>
</dbReference>
<comment type="caution">
    <text evidence="1">Lacks conserved residue(s) required for the propagation of feature annotation.</text>
</comment>
<dbReference type="EMBL" id="AP025591">
    <property type="protein sequence ID" value="BDG04201.1"/>
    <property type="molecule type" value="Genomic_DNA"/>
</dbReference>
<evidence type="ECO:0000256" key="1">
    <source>
        <dbReference type="PROSITE-ProRule" id="PRU00169"/>
    </source>
</evidence>
<reference evidence="4" key="1">
    <citation type="journal article" date="2022" name="Int. J. Syst. Evol. Microbiol.">
        <title>Anaeromyxobacter oryzae sp. nov., Anaeromyxobacter diazotrophicus sp. nov. and Anaeromyxobacter paludicola sp. nov., isolated from paddy soils.</title>
        <authorList>
            <person name="Itoh H."/>
            <person name="Xu Z."/>
            <person name="Mise K."/>
            <person name="Masuda Y."/>
            <person name="Ushijima N."/>
            <person name="Hayakawa C."/>
            <person name="Shiratori Y."/>
            <person name="Senoo K."/>
        </authorList>
    </citation>
    <scope>NUCLEOTIDE SEQUENCE [LARGE SCALE GENOMIC DNA]</scope>
    <source>
        <strain evidence="4">Red232</strain>
    </source>
</reference>
<evidence type="ECO:0000313" key="4">
    <source>
        <dbReference type="Proteomes" id="UP001162891"/>
    </source>
</evidence>
<dbReference type="InterPro" id="IPR001789">
    <property type="entry name" value="Sig_transdc_resp-reg_receiver"/>
</dbReference>
<name>A0ABM7WXF8_9BACT</name>
<evidence type="ECO:0000313" key="3">
    <source>
        <dbReference type="EMBL" id="BDG04201.1"/>
    </source>
</evidence>
<keyword evidence="4" id="KW-1185">Reference proteome</keyword>
<sequence length="56" mass="5945">MTELHAPVYVVDDDASMRESLASLIASAGLRVETFASASEFLARSRTELPAVSSST</sequence>
<dbReference type="Gene3D" id="3.40.50.2300">
    <property type="match status" value="1"/>
</dbReference>
<gene>
    <name evidence="3" type="ORF">AMOR_31970</name>
</gene>
<proteinExistence type="predicted"/>
<accession>A0ABM7WXF8</accession>
<evidence type="ECO:0000259" key="2">
    <source>
        <dbReference type="PROSITE" id="PS50110"/>
    </source>
</evidence>
<dbReference type="PROSITE" id="PS50110">
    <property type="entry name" value="RESPONSE_REGULATORY"/>
    <property type="match status" value="1"/>
</dbReference>